<evidence type="ECO:0008006" key="3">
    <source>
        <dbReference type="Google" id="ProtNLM"/>
    </source>
</evidence>
<keyword evidence="2" id="KW-1185">Reference proteome</keyword>
<name>A0A075AWB8_ROZAC</name>
<proteinExistence type="predicted"/>
<dbReference type="HOGENOM" id="CLU_1272896_0_0_1"/>
<protein>
    <recommendedName>
        <fullName evidence="3">RNI-like protein</fullName>
    </recommendedName>
</protein>
<gene>
    <name evidence="1" type="ORF">O9G_004711</name>
</gene>
<dbReference type="SUPFAM" id="SSF52047">
    <property type="entry name" value="RNI-like"/>
    <property type="match status" value="1"/>
</dbReference>
<evidence type="ECO:0000313" key="1">
    <source>
        <dbReference type="EMBL" id="EPZ34457.1"/>
    </source>
</evidence>
<dbReference type="EMBL" id="KE560951">
    <property type="protein sequence ID" value="EPZ34457.1"/>
    <property type="molecule type" value="Genomic_DNA"/>
</dbReference>
<sequence length="217" mass="24382">MSDPELVGSIISEISNSKIKKLSLERVVAQKHLINLGDNQIEELYLHLMATTKMGLLHLLQQIAPNIKKLDFGQIFIDRLNRLDPDHAEMLGKIISNLEEFSLTGMNMNSKASFSFISGLEDSKLERLTLYLNISRNEMSSDQLHELINSLRGSPIEHIDISFTVEIDCVEKVEIIVAAILKVGIKYVKISNSQFSSTKLFEVFTGMLTDCVTVIKS</sequence>
<accession>A0A075AWB8</accession>
<organism evidence="1 2">
    <name type="scientific">Rozella allomycis (strain CSF55)</name>
    <dbReference type="NCBI Taxonomy" id="988480"/>
    <lineage>
        <taxon>Eukaryota</taxon>
        <taxon>Fungi</taxon>
        <taxon>Fungi incertae sedis</taxon>
        <taxon>Cryptomycota</taxon>
        <taxon>Cryptomycota incertae sedis</taxon>
        <taxon>Rozella</taxon>
    </lineage>
</organism>
<dbReference type="AlphaFoldDB" id="A0A075AWB8"/>
<evidence type="ECO:0000313" key="2">
    <source>
        <dbReference type="Proteomes" id="UP000030755"/>
    </source>
</evidence>
<dbReference type="Gene3D" id="3.80.10.10">
    <property type="entry name" value="Ribonuclease Inhibitor"/>
    <property type="match status" value="1"/>
</dbReference>
<dbReference type="Proteomes" id="UP000030755">
    <property type="component" value="Unassembled WGS sequence"/>
</dbReference>
<reference evidence="1 2" key="1">
    <citation type="journal article" date="2013" name="Curr. Biol.">
        <title>Shared signatures of parasitism and phylogenomics unite Cryptomycota and microsporidia.</title>
        <authorList>
            <person name="James T.Y."/>
            <person name="Pelin A."/>
            <person name="Bonen L."/>
            <person name="Ahrendt S."/>
            <person name="Sain D."/>
            <person name="Corradi N."/>
            <person name="Stajich J.E."/>
        </authorList>
    </citation>
    <scope>NUCLEOTIDE SEQUENCE [LARGE SCALE GENOMIC DNA]</scope>
    <source>
        <strain evidence="1 2">CSF55</strain>
    </source>
</reference>
<dbReference type="InterPro" id="IPR032675">
    <property type="entry name" value="LRR_dom_sf"/>
</dbReference>